<reference evidence="2" key="1">
    <citation type="journal article" date="2017" name="Front. Plant Sci.">
        <title>Climate Clever Clovers: New Paradigm to Reduce the Environmental Footprint of Ruminants by Breeding Low Methanogenic Forages Utilizing Haplotype Variation.</title>
        <authorList>
            <person name="Kaur P."/>
            <person name="Appels R."/>
            <person name="Bayer P.E."/>
            <person name="Keeble-Gagnere G."/>
            <person name="Wang J."/>
            <person name="Hirakawa H."/>
            <person name="Shirasawa K."/>
            <person name="Vercoe P."/>
            <person name="Stefanova K."/>
            <person name="Durmic Z."/>
            <person name="Nichols P."/>
            <person name="Revell C."/>
            <person name="Isobe S.N."/>
            <person name="Edwards D."/>
            <person name="Erskine W."/>
        </authorList>
    </citation>
    <scope>NUCLEOTIDE SEQUENCE [LARGE SCALE GENOMIC DNA]</scope>
    <source>
        <strain evidence="2">cv. Daliak</strain>
    </source>
</reference>
<sequence>MEAQKATWNNGLGYGANYFTTCNGVRNQSASIFPQFVPNQSAQIFPQFPLNQSSPIFPQFPSVDNNFLRQSRTHNVPRYTLYGGGGALGKKA</sequence>
<name>A0A2Z6NX17_TRISU</name>
<dbReference type="Proteomes" id="UP000242715">
    <property type="component" value="Unassembled WGS sequence"/>
</dbReference>
<organism evidence="1 2">
    <name type="scientific">Trifolium subterraneum</name>
    <name type="common">Subterranean clover</name>
    <dbReference type="NCBI Taxonomy" id="3900"/>
    <lineage>
        <taxon>Eukaryota</taxon>
        <taxon>Viridiplantae</taxon>
        <taxon>Streptophyta</taxon>
        <taxon>Embryophyta</taxon>
        <taxon>Tracheophyta</taxon>
        <taxon>Spermatophyta</taxon>
        <taxon>Magnoliopsida</taxon>
        <taxon>eudicotyledons</taxon>
        <taxon>Gunneridae</taxon>
        <taxon>Pentapetalae</taxon>
        <taxon>rosids</taxon>
        <taxon>fabids</taxon>
        <taxon>Fabales</taxon>
        <taxon>Fabaceae</taxon>
        <taxon>Papilionoideae</taxon>
        <taxon>50 kb inversion clade</taxon>
        <taxon>NPAAA clade</taxon>
        <taxon>Hologalegina</taxon>
        <taxon>IRL clade</taxon>
        <taxon>Trifolieae</taxon>
        <taxon>Trifolium</taxon>
    </lineage>
</organism>
<protein>
    <submittedName>
        <fullName evidence="1">Uncharacterized protein</fullName>
    </submittedName>
</protein>
<dbReference type="EMBL" id="DF974459">
    <property type="protein sequence ID" value="GAU48688.1"/>
    <property type="molecule type" value="Genomic_DNA"/>
</dbReference>
<evidence type="ECO:0000313" key="1">
    <source>
        <dbReference type="EMBL" id="GAU48688.1"/>
    </source>
</evidence>
<evidence type="ECO:0000313" key="2">
    <source>
        <dbReference type="Proteomes" id="UP000242715"/>
    </source>
</evidence>
<proteinExistence type="predicted"/>
<gene>
    <name evidence="1" type="ORF">TSUD_324850</name>
</gene>
<accession>A0A2Z6NX17</accession>
<dbReference type="AlphaFoldDB" id="A0A2Z6NX17"/>
<keyword evidence="2" id="KW-1185">Reference proteome</keyword>